<evidence type="ECO:0000256" key="4">
    <source>
        <dbReference type="ARBA" id="ARBA00022598"/>
    </source>
</evidence>
<dbReference type="InterPro" id="IPR041715">
    <property type="entry name" value="HisRS-like_core"/>
</dbReference>
<dbReference type="Pfam" id="PF13393">
    <property type="entry name" value="tRNA-synt_His"/>
    <property type="match status" value="1"/>
</dbReference>
<dbReference type="Gene3D" id="3.30.930.10">
    <property type="entry name" value="Bira Bifunctional Protein, Domain 2"/>
    <property type="match status" value="1"/>
</dbReference>
<dbReference type="NCBIfam" id="TIGR00442">
    <property type="entry name" value="hisS"/>
    <property type="match status" value="1"/>
</dbReference>
<name>A0AAV6XLN9_9LAMI</name>
<dbReference type="SUPFAM" id="SSF52954">
    <property type="entry name" value="Class II aaRS ABD-related"/>
    <property type="match status" value="1"/>
</dbReference>
<evidence type="ECO:0000256" key="8">
    <source>
        <dbReference type="ARBA" id="ARBA00023146"/>
    </source>
</evidence>
<keyword evidence="8" id="KW-0030">Aminoacyl-tRNA synthetase</keyword>
<dbReference type="GO" id="GO:0003723">
    <property type="term" value="F:RNA binding"/>
    <property type="evidence" value="ECO:0007669"/>
    <property type="project" value="TreeGrafter"/>
</dbReference>
<reference evidence="12" key="1">
    <citation type="submission" date="2019-10" db="EMBL/GenBank/DDBJ databases">
        <authorList>
            <person name="Zhang R."/>
            <person name="Pan Y."/>
            <person name="Wang J."/>
            <person name="Ma R."/>
            <person name="Yu S."/>
        </authorList>
    </citation>
    <scope>NUCLEOTIDE SEQUENCE</scope>
    <source>
        <strain evidence="12">LA-IB0</strain>
        <tissue evidence="12">Leaf</tissue>
    </source>
</reference>
<gene>
    <name evidence="12" type="ORF">BUALT_Bualt05G0163100</name>
</gene>
<dbReference type="InterPro" id="IPR015807">
    <property type="entry name" value="His-tRNA-ligase"/>
</dbReference>
<dbReference type="GO" id="GO:0005524">
    <property type="term" value="F:ATP binding"/>
    <property type="evidence" value="ECO:0007669"/>
    <property type="project" value="UniProtKB-KW"/>
</dbReference>
<evidence type="ECO:0000256" key="5">
    <source>
        <dbReference type="ARBA" id="ARBA00022741"/>
    </source>
</evidence>
<proteinExistence type="inferred from homology"/>
<dbReference type="FunFam" id="3.30.930.10:FF:000061">
    <property type="entry name" value="Histidine--tRNA ligase, cytoplasmic"/>
    <property type="match status" value="1"/>
</dbReference>
<dbReference type="PROSITE" id="PS50862">
    <property type="entry name" value="AA_TRNA_LIGASE_II"/>
    <property type="match status" value="1"/>
</dbReference>
<keyword evidence="4" id="KW-0436">Ligase</keyword>
<dbReference type="EC" id="6.1.1.21" evidence="2"/>
<dbReference type="PANTHER" id="PTHR11476">
    <property type="entry name" value="HISTIDYL-TRNA SYNTHETASE"/>
    <property type="match status" value="1"/>
</dbReference>
<evidence type="ECO:0000313" key="12">
    <source>
        <dbReference type="EMBL" id="KAG8383233.1"/>
    </source>
</evidence>
<comment type="caution">
    <text evidence="12">The sequence shown here is derived from an EMBL/GenBank/DDBJ whole genome shotgun (WGS) entry which is preliminary data.</text>
</comment>
<evidence type="ECO:0000259" key="11">
    <source>
        <dbReference type="PROSITE" id="PS50862"/>
    </source>
</evidence>
<comment type="catalytic activity">
    <reaction evidence="10">
        <text>tRNA(His) + L-histidine + ATP = L-histidyl-tRNA(His) + AMP + diphosphate + H(+)</text>
        <dbReference type="Rhea" id="RHEA:17313"/>
        <dbReference type="Rhea" id="RHEA-COMP:9665"/>
        <dbReference type="Rhea" id="RHEA-COMP:9689"/>
        <dbReference type="ChEBI" id="CHEBI:15378"/>
        <dbReference type="ChEBI" id="CHEBI:30616"/>
        <dbReference type="ChEBI" id="CHEBI:33019"/>
        <dbReference type="ChEBI" id="CHEBI:57595"/>
        <dbReference type="ChEBI" id="CHEBI:78442"/>
        <dbReference type="ChEBI" id="CHEBI:78527"/>
        <dbReference type="ChEBI" id="CHEBI:456215"/>
        <dbReference type="EC" id="6.1.1.21"/>
    </reaction>
</comment>
<dbReference type="InterPro" id="IPR008948">
    <property type="entry name" value="L-Aspartase-like"/>
</dbReference>
<keyword evidence="6" id="KW-0067">ATP-binding</keyword>
<organism evidence="12 13">
    <name type="scientific">Buddleja alternifolia</name>
    <dbReference type="NCBI Taxonomy" id="168488"/>
    <lineage>
        <taxon>Eukaryota</taxon>
        <taxon>Viridiplantae</taxon>
        <taxon>Streptophyta</taxon>
        <taxon>Embryophyta</taxon>
        <taxon>Tracheophyta</taxon>
        <taxon>Spermatophyta</taxon>
        <taxon>Magnoliopsida</taxon>
        <taxon>eudicotyledons</taxon>
        <taxon>Gunneridae</taxon>
        <taxon>Pentapetalae</taxon>
        <taxon>asterids</taxon>
        <taxon>lamiids</taxon>
        <taxon>Lamiales</taxon>
        <taxon>Scrophulariaceae</taxon>
        <taxon>Buddlejeae</taxon>
        <taxon>Buddleja</taxon>
    </lineage>
</organism>
<evidence type="ECO:0000313" key="13">
    <source>
        <dbReference type="Proteomes" id="UP000826271"/>
    </source>
</evidence>
<evidence type="ECO:0000256" key="10">
    <source>
        <dbReference type="ARBA" id="ARBA00047639"/>
    </source>
</evidence>
<dbReference type="Proteomes" id="UP000826271">
    <property type="component" value="Unassembled WGS sequence"/>
</dbReference>
<dbReference type="GO" id="GO:0032543">
    <property type="term" value="P:mitochondrial translation"/>
    <property type="evidence" value="ECO:0007669"/>
    <property type="project" value="TreeGrafter"/>
</dbReference>
<dbReference type="CDD" id="cd00773">
    <property type="entry name" value="HisRS-like_core"/>
    <property type="match status" value="1"/>
</dbReference>
<evidence type="ECO:0000256" key="1">
    <source>
        <dbReference type="ARBA" id="ARBA00008226"/>
    </source>
</evidence>
<dbReference type="Gene3D" id="3.40.50.800">
    <property type="entry name" value="Anticodon-binding domain"/>
    <property type="match status" value="1"/>
</dbReference>
<keyword evidence="13" id="KW-1185">Reference proteome</keyword>
<dbReference type="SUPFAM" id="SSF48557">
    <property type="entry name" value="L-aspartase-like"/>
    <property type="match status" value="1"/>
</dbReference>
<dbReference type="GO" id="GO:0005829">
    <property type="term" value="C:cytosol"/>
    <property type="evidence" value="ECO:0007669"/>
    <property type="project" value="TreeGrafter"/>
</dbReference>
<accession>A0AAV6XLN9</accession>
<evidence type="ECO:0000256" key="3">
    <source>
        <dbReference type="ARBA" id="ARBA00015302"/>
    </source>
</evidence>
<dbReference type="SUPFAM" id="SSF55681">
    <property type="entry name" value="Class II aaRS and biotin synthetases"/>
    <property type="match status" value="1"/>
</dbReference>
<feature type="domain" description="Aminoacyl-transfer RNA synthetases class-II family profile" evidence="11">
    <location>
        <begin position="417"/>
        <end position="773"/>
    </location>
</feature>
<keyword evidence="5" id="KW-0547">Nucleotide-binding</keyword>
<comment type="similarity">
    <text evidence="1">Belongs to the class-II aminoacyl-tRNA synthetase family.</text>
</comment>
<dbReference type="AlphaFoldDB" id="A0AAV6XLN9"/>
<evidence type="ECO:0000256" key="6">
    <source>
        <dbReference type="ARBA" id="ARBA00022840"/>
    </source>
</evidence>
<dbReference type="EMBL" id="WHWC01000005">
    <property type="protein sequence ID" value="KAG8383233.1"/>
    <property type="molecule type" value="Genomic_DNA"/>
</dbReference>
<evidence type="ECO:0000256" key="9">
    <source>
        <dbReference type="ARBA" id="ARBA00030619"/>
    </source>
</evidence>
<dbReference type="GO" id="GO:0005739">
    <property type="term" value="C:mitochondrion"/>
    <property type="evidence" value="ECO:0007669"/>
    <property type="project" value="TreeGrafter"/>
</dbReference>
<protein>
    <recommendedName>
        <fullName evidence="3">Histidine--tRNA ligase, cytoplasmic</fullName>
        <ecNumber evidence="2">6.1.1.21</ecNumber>
    </recommendedName>
    <alternativeName>
        <fullName evidence="9">Histidyl-tRNA synthetase</fullName>
    </alternativeName>
</protein>
<dbReference type="InterPro" id="IPR006195">
    <property type="entry name" value="aa-tRNA-synth_II"/>
</dbReference>
<evidence type="ECO:0000256" key="7">
    <source>
        <dbReference type="ARBA" id="ARBA00022917"/>
    </source>
</evidence>
<dbReference type="GO" id="GO:0006427">
    <property type="term" value="P:histidyl-tRNA aminoacylation"/>
    <property type="evidence" value="ECO:0007669"/>
    <property type="project" value="InterPro"/>
</dbReference>
<dbReference type="FunFam" id="3.40.50.800:FF:000012">
    <property type="entry name" value="Histidine--tRNA ligase, cytoplasmic"/>
    <property type="match status" value="1"/>
</dbReference>
<dbReference type="PANTHER" id="PTHR11476:SF7">
    <property type="entry name" value="HISTIDINE--TRNA LIGASE"/>
    <property type="match status" value="1"/>
</dbReference>
<evidence type="ECO:0000256" key="2">
    <source>
        <dbReference type="ARBA" id="ARBA00012815"/>
    </source>
</evidence>
<keyword evidence="7" id="KW-0648">Protein biosynthesis</keyword>
<dbReference type="InterPro" id="IPR036621">
    <property type="entry name" value="Anticodon-bd_dom_sf"/>
</dbReference>
<dbReference type="InterPro" id="IPR045864">
    <property type="entry name" value="aa-tRNA-synth_II/BPL/LPL"/>
</dbReference>
<dbReference type="InterPro" id="IPR004154">
    <property type="entry name" value="Anticodon-bd"/>
</dbReference>
<dbReference type="HAMAP" id="MF_00127">
    <property type="entry name" value="His_tRNA_synth"/>
    <property type="match status" value="1"/>
</dbReference>
<dbReference type="GO" id="GO:0004821">
    <property type="term" value="F:histidine-tRNA ligase activity"/>
    <property type="evidence" value="ECO:0007669"/>
    <property type="project" value="UniProtKB-EC"/>
</dbReference>
<dbReference type="Pfam" id="PF03129">
    <property type="entry name" value="HGTP_anticodon"/>
    <property type="match status" value="1"/>
</dbReference>
<sequence>MAAAAAGRRTVTLGGKGASLTSSSVFEVAHGGASVTIDSSALSRRSSSNSTTNFAFSIPNYFTGEEIRASLLLLLNKILLSSSSASASAQLQEILERDVLSPDYTINDVSSDDLDYSVAAIDGVSAIFDHLSSALSSIADAVAAISCEALRADVSPFNLMDSGDGSSSKDAVAVASDFKVFFNGSKLVSSGKFVDTSVAEIPLVHGGFREVSRLLHSKTRVQLNSGFRAGSVKDMSTALSSLALSLLNLGDISARRTKLLVANSIADVELSSRLSKMLETDCKRADSLEELCASSQAALRKKDYLLFLHNVYELLNVVREIVSWEAVAAFIALEGRDIFVEKIQGDNGSVGEPSTGDKVKIDKKTEKKKKVVLGKGTTALMQFIMDRLLGGAKKGDLEKLAKDIVSLLDPRGSGFDDVLTKVKEIVESNESRRLPKLPKGTRDFAKEQMAVRDKAFAIIGEVFKRHGAMALDTPVFEMRETLMGKYGEDSKLIYDLADQACFFIFIARLQGGELCSLRYDLTVPFARFVAMNGLTSFKRYQIAKVYRRDNPSKGRYREFYQCDFDIAGQFEKMGPDFEVIKILTELLDELDIGDYEVKLNHRKLLDGMLAICGVPKEKFRTICSSIDKLDKQTFEQIKKEMVEEKGLTEETADKIGTFVKHRGSPVELLSKLKEEGSEFLKNSDAELALNELEILFKALVKSKCVDKVVFDLSLARGLDYYTGVVFEAVFKGATQVGSIAAGGRYDNLIGMFGTKQVPAVGISLGIERVFAIMEQLQKDKNQEIRATETQVLVSILGDDLSLGAELVSELWGAKLKAEFSINKRVIKHIDRARGSKIPYMVIVGEQELNKGIVKLKDVTAATEDEVPRSGLLEELRRRLNATSP</sequence>